<dbReference type="OMA" id="YLYSICE"/>
<dbReference type="InterPro" id="IPR001245">
    <property type="entry name" value="Ser-Thr/Tyr_kinase_cat_dom"/>
</dbReference>
<comment type="subcellular location">
    <subcellularLocation>
        <location evidence="1">Membrane</location>
        <topology evidence="1">Single-pass membrane protein</topology>
    </subcellularLocation>
</comment>
<dbReference type="PROSITE" id="PS50011">
    <property type="entry name" value="PROTEIN_KINASE_DOM"/>
    <property type="match status" value="1"/>
</dbReference>
<evidence type="ECO:0000256" key="12">
    <source>
        <dbReference type="ARBA" id="ARBA00023136"/>
    </source>
</evidence>
<evidence type="ECO:0000256" key="2">
    <source>
        <dbReference type="ARBA" id="ARBA00012513"/>
    </source>
</evidence>
<reference evidence="23" key="2">
    <citation type="submission" date="2021-01" db="UniProtKB">
        <authorList>
            <consortium name="EnsemblPlants"/>
        </authorList>
    </citation>
    <scope>IDENTIFICATION</scope>
</reference>
<keyword evidence="15" id="KW-0325">Glycoprotein</keyword>
<protein>
    <recommendedName>
        <fullName evidence="2">non-specific serine/threonine protein kinase</fullName>
        <ecNumber evidence="2">2.7.11.1</ecNumber>
    </recommendedName>
</protein>
<dbReference type="AlphaFoldDB" id="A0A7N2LSA2"/>
<feature type="chain" id="PRO_5029827812" description="non-specific serine/threonine protein kinase" evidence="20">
    <location>
        <begin position="28"/>
        <end position="673"/>
    </location>
</feature>
<name>A0A7N2LSA2_QUELO</name>
<dbReference type="CDD" id="cd14066">
    <property type="entry name" value="STKc_IRAK"/>
    <property type="match status" value="1"/>
</dbReference>
<dbReference type="EnsemblPlants" id="QL05p076928:mrna">
    <property type="protein sequence ID" value="QL05p076928:mrna"/>
    <property type="gene ID" value="QL05p076928"/>
</dbReference>
<feature type="compositionally biased region" description="Pro residues" evidence="18">
    <location>
        <begin position="245"/>
        <end position="267"/>
    </location>
</feature>
<keyword evidence="6 20" id="KW-0732">Signal</keyword>
<feature type="signal peptide" evidence="20">
    <location>
        <begin position="1"/>
        <end position="27"/>
    </location>
</feature>
<keyword evidence="3" id="KW-0723">Serine/threonine-protein kinase</keyword>
<dbReference type="Gramene" id="QL05p076928:mrna">
    <property type="protein sequence ID" value="QL05p076928:mrna"/>
    <property type="gene ID" value="QL05p076928"/>
</dbReference>
<dbReference type="InterPro" id="IPR038408">
    <property type="entry name" value="GNK2_sf"/>
</dbReference>
<dbReference type="InterPro" id="IPR008271">
    <property type="entry name" value="Ser/Thr_kinase_AS"/>
</dbReference>
<evidence type="ECO:0000256" key="18">
    <source>
        <dbReference type="SAM" id="MobiDB-lite"/>
    </source>
</evidence>
<dbReference type="Gene3D" id="1.10.510.10">
    <property type="entry name" value="Transferase(Phosphotransferase) domain 1"/>
    <property type="match status" value="1"/>
</dbReference>
<keyword evidence="24" id="KW-1185">Reference proteome</keyword>
<keyword evidence="8" id="KW-0547">Nucleotide-binding</keyword>
<comment type="catalytic activity">
    <reaction evidence="17">
        <text>L-seryl-[protein] + ATP = O-phospho-L-seryl-[protein] + ADP + H(+)</text>
        <dbReference type="Rhea" id="RHEA:17989"/>
        <dbReference type="Rhea" id="RHEA-COMP:9863"/>
        <dbReference type="Rhea" id="RHEA-COMP:11604"/>
        <dbReference type="ChEBI" id="CHEBI:15378"/>
        <dbReference type="ChEBI" id="CHEBI:29999"/>
        <dbReference type="ChEBI" id="CHEBI:30616"/>
        <dbReference type="ChEBI" id="CHEBI:83421"/>
        <dbReference type="ChEBI" id="CHEBI:456216"/>
        <dbReference type="EC" id="2.7.11.1"/>
    </reaction>
</comment>
<feature type="region of interest" description="Disordered" evidence="18">
    <location>
        <begin position="239"/>
        <end position="274"/>
    </location>
</feature>
<dbReference type="Gene3D" id="3.30.200.20">
    <property type="entry name" value="Phosphorylase Kinase, domain 1"/>
    <property type="match status" value="1"/>
</dbReference>
<evidence type="ECO:0000256" key="9">
    <source>
        <dbReference type="ARBA" id="ARBA00022777"/>
    </source>
</evidence>
<dbReference type="SUPFAM" id="SSF56112">
    <property type="entry name" value="Protein kinase-like (PK-like)"/>
    <property type="match status" value="1"/>
</dbReference>
<keyword evidence="5 19" id="KW-0812">Transmembrane</keyword>
<keyword evidence="10" id="KW-0067">ATP-binding</keyword>
<dbReference type="Proteomes" id="UP000594261">
    <property type="component" value="Chromosome 5"/>
</dbReference>
<dbReference type="InterPro" id="IPR002902">
    <property type="entry name" value="GNK2"/>
</dbReference>
<dbReference type="PANTHER" id="PTHR27002">
    <property type="entry name" value="RECEPTOR-LIKE SERINE/THREONINE-PROTEIN KINASE SD1-8"/>
    <property type="match status" value="1"/>
</dbReference>
<evidence type="ECO:0000259" key="22">
    <source>
        <dbReference type="PROSITE" id="PS51473"/>
    </source>
</evidence>
<dbReference type="EMBL" id="LRBV02000005">
    <property type="status" value="NOT_ANNOTATED_CDS"/>
    <property type="molecule type" value="Genomic_DNA"/>
</dbReference>
<sequence>MFYLLHNTTAFLLILCVVFALSSSINSQPAAYATHSCLDQSNETANADYKSNLTVLLESLSSKASQNYSFYNESSNIGIHGLYLCRGDVSNETCQICLSYATQDITTRCASNKSAIIWYDKCMLRYSNVSFFGVASWSPAIIGQNTANQPDFYSLTLLDSLIKRVNVDEKLYDTDNLTVILSGQSVISYGLVQCTRDIDGGLCVQCLNGLMDLAKNCCQAKIGWRILAPSCNLRYENQSFTDQPPATPLQPPPPPQSVPPAPQPPPGNGDGGKKTTKAVIITISSIVVVAALLGFWYFSSSRKRKHEEESDTSQVIPLQRTRSIHLTKSNMHARDDDSGEMQNFDLSTILTATNNFSDLNKLGEGGFGPVYKGKLIDGKEIAVKRLSMKSKQGLEEFKNEVILIAKLQHKSLVRLLGCCSEGHEQILVYEYMVNTSLDAFLFDPKKCKELDWAKRINIVNGIAKGLQYLHEDSRLKIIHRDMKASNVLLDGEMNPKISDFGTARIFGSNQIEANTIRIVGTYGYMAPEYAMEGLFSIKSDVYSFGILMLEIVSGKKNSGFYHLERAQSLPSYVWRLWNEGKGLELIDKTIVDSCPTSEALRLIHIALLCVQEDPNDRPTMSRVILMLASKSINLPQPSAPPFSVDRLIMSDKSSIGTGMESVISDQSSTSASS</sequence>
<evidence type="ECO:0000256" key="7">
    <source>
        <dbReference type="ARBA" id="ARBA00022737"/>
    </source>
</evidence>
<dbReference type="InterPro" id="IPR011009">
    <property type="entry name" value="Kinase-like_dom_sf"/>
</dbReference>
<evidence type="ECO:0000256" key="16">
    <source>
        <dbReference type="ARBA" id="ARBA00047899"/>
    </source>
</evidence>
<dbReference type="PROSITE" id="PS51473">
    <property type="entry name" value="GNK2"/>
    <property type="match status" value="2"/>
</dbReference>
<dbReference type="Pfam" id="PF07714">
    <property type="entry name" value="PK_Tyr_Ser-Thr"/>
    <property type="match status" value="1"/>
</dbReference>
<evidence type="ECO:0000313" key="23">
    <source>
        <dbReference type="EnsemblPlants" id="QL05p076928:mrna"/>
    </source>
</evidence>
<evidence type="ECO:0000256" key="17">
    <source>
        <dbReference type="ARBA" id="ARBA00048679"/>
    </source>
</evidence>
<keyword evidence="7" id="KW-0677">Repeat</keyword>
<keyword evidence="9" id="KW-0418">Kinase</keyword>
<keyword evidence="12 19" id="KW-0472">Membrane</keyword>
<evidence type="ECO:0000256" key="6">
    <source>
        <dbReference type="ARBA" id="ARBA00022729"/>
    </source>
</evidence>
<dbReference type="PROSITE" id="PS00108">
    <property type="entry name" value="PROTEIN_KINASE_ST"/>
    <property type="match status" value="1"/>
</dbReference>
<keyword evidence="4" id="KW-0808">Transferase</keyword>
<dbReference type="InterPro" id="IPR000719">
    <property type="entry name" value="Prot_kinase_dom"/>
</dbReference>
<dbReference type="InParanoid" id="A0A7N2LSA2"/>
<evidence type="ECO:0000256" key="15">
    <source>
        <dbReference type="ARBA" id="ARBA00023180"/>
    </source>
</evidence>
<evidence type="ECO:0000256" key="8">
    <source>
        <dbReference type="ARBA" id="ARBA00022741"/>
    </source>
</evidence>
<keyword evidence="11 19" id="KW-1133">Transmembrane helix</keyword>
<dbReference type="Gene3D" id="3.30.430.20">
    <property type="entry name" value="Gnk2 domain, C-X8-C-X2-C motif"/>
    <property type="match status" value="2"/>
</dbReference>
<dbReference type="Pfam" id="PF01657">
    <property type="entry name" value="Stress-antifung"/>
    <property type="match status" value="2"/>
</dbReference>
<evidence type="ECO:0000256" key="3">
    <source>
        <dbReference type="ARBA" id="ARBA00022527"/>
    </source>
</evidence>
<evidence type="ECO:0000256" key="1">
    <source>
        <dbReference type="ARBA" id="ARBA00004167"/>
    </source>
</evidence>
<organism evidence="23 24">
    <name type="scientific">Quercus lobata</name>
    <name type="common">Valley oak</name>
    <dbReference type="NCBI Taxonomy" id="97700"/>
    <lineage>
        <taxon>Eukaryota</taxon>
        <taxon>Viridiplantae</taxon>
        <taxon>Streptophyta</taxon>
        <taxon>Embryophyta</taxon>
        <taxon>Tracheophyta</taxon>
        <taxon>Spermatophyta</taxon>
        <taxon>Magnoliopsida</taxon>
        <taxon>eudicotyledons</taxon>
        <taxon>Gunneridae</taxon>
        <taxon>Pentapetalae</taxon>
        <taxon>rosids</taxon>
        <taxon>fabids</taxon>
        <taxon>Fagales</taxon>
        <taxon>Fagaceae</taxon>
        <taxon>Quercus</taxon>
    </lineage>
</organism>
<feature type="domain" description="Protein kinase" evidence="21">
    <location>
        <begin position="356"/>
        <end position="632"/>
    </location>
</feature>
<feature type="domain" description="Gnk2-homologous" evidence="22">
    <location>
        <begin position="31"/>
        <end position="131"/>
    </location>
</feature>
<dbReference type="GeneID" id="115991171"/>
<dbReference type="OrthoDB" id="4062651at2759"/>
<feature type="transmembrane region" description="Helical" evidence="19">
    <location>
        <begin position="278"/>
        <end position="298"/>
    </location>
</feature>
<evidence type="ECO:0000259" key="21">
    <source>
        <dbReference type="PROSITE" id="PS50011"/>
    </source>
</evidence>
<dbReference type="FunFam" id="3.30.430.20:FF:000009">
    <property type="entry name" value="Cysteine-rich receptor-like protein kinase 28"/>
    <property type="match status" value="1"/>
</dbReference>
<dbReference type="GO" id="GO:0005524">
    <property type="term" value="F:ATP binding"/>
    <property type="evidence" value="ECO:0007669"/>
    <property type="project" value="UniProtKB-KW"/>
</dbReference>
<dbReference type="EC" id="2.7.11.1" evidence="2"/>
<dbReference type="CDD" id="cd23509">
    <property type="entry name" value="Gnk2-like"/>
    <property type="match status" value="2"/>
</dbReference>
<evidence type="ECO:0000256" key="10">
    <source>
        <dbReference type="ARBA" id="ARBA00022840"/>
    </source>
</evidence>
<gene>
    <name evidence="23" type="primary">LOC115991171</name>
</gene>
<comment type="catalytic activity">
    <reaction evidence="16">
        <text>L-threonyl-[protein] + ATP = O-phospho-L-threonyl-[protein] + ADP + H(+)</text>
        <dbReference type="Rhea" id="RHEA:46608"/>
        <dbReference type="Rhea" id="RHEA-COMP:11060"/>
        <dbReference type="Rhea" id="RHEA-COMP:11605"/>
        <dbReference type="ChEBI" id="CHEBI:15378"/>
        <dbReference type="ChEBI" id="CHEBI:30013"/>
        <dbReference type="ChEBI" id="CHEBI:30616"/>
        <dbReference type="ChEBI" id="CHEBI:61977"/>
        <dbReference type="ChEBI" id="CHEBI:456216"/>
        <dbReference type="EC" id="2.7.11.1"/>
    </reaction>
</comment>
<dbReference type="KEGG" id="qlo:115991171"/>
<dbReference type="FunFam" id="3.30.200.20:FF:000195">
    <property type="entry name" value="G-type lectin S-receptor-like serine/threonine-protein kinase"/>
    <property type="match status" value="1"/>
</dbReference>
<evidence type="ECO:0000256" key="13">
    <source>
        <dbReference type="ARBA" id="ARBA00023157"/>
    </source>
</evidence>
<reference evidence="23 24" key="1">
    <citation type="journal article" date="2016" name="G3 (Bethesda)">
        <title>First Draft Assembly and Annotation of the Genome of a California Endemic Oak Quercus lobata Nee (Fagaceae).</title>
        <authorList>
            <person name="Sork V.L."/>
            <person name="Fitz-Gibbon S.T."/>
            <person name="Puiu D."/>
            <person name="Crepeau M."/>
            <person name="Gugger P.F."/>
            <person name="Sherman R."/>
            <person name="Stevens K."/>
            <person name="Langley C.H."/>
            <person name="Pellegrini M."/>
            <person name="Salzberg S.L."/>
        </authorList>
    </citation>
    <scope>NUCLEOTIDE SEQUENCE [LARGE SCALE GENOMIC DNA]</scope>
    <source>
        <strain evidence="23 24">cv. SW786</strain>
    </source>
</reference>
<dbReference type="GO" id="GO:0005886">
    <property type="term" value="C:plasma membrane"/>
    <property type="evidence" value="ECO:0007669"/>
    <property type="project" value="TreeGrafter"/>
</dbReference>
<keyword evidence="13" id="KW-1015">Disulfide bond</keyword>
<evidence type="ECO:0000256" key="11">
    <source>
        <dbReference type="ARBA" id="ARBA00022989"/>
    </source>
</evidence>
<evidence type="ECO:0000256" key="20">
    <source>
        <dbReference type="SAM" id="SignalP"/>
    </source>
</evidence>
<dbReference type="GO" id="GO:0004674">
    <property type="term" value="F:protein serine/threonine kinase activity"/>
    <property type="evidence" value="ECO:0007669"/>
    <property type="project" value="UniProtKB-KW"/>
</dbReference>
<dbReference type="PANTHER" id="PTHR27002:SF804">
    <property type="entry name" value="OS02G0710500 PROTEIN"/>
    <property type="match status" value="1"/>
</dbReference>
<dbReference type="RefSeq" id="XP_030970767.1">
    <property type="nucleotide sequence ID" value="XM_031114907.1"/>
</dbReference>
<evidence type="ECO:0000256" key="5">
    <source>
        <dbReference type="ARBA" id="ARBA00022692"/>
    </source>
</evidence>
<keyword evidence="14" id="KW-0675">Receptor</keyword>
<dbReference type="FunFam" id="1.10.510.10:FF:001697">
    <property type="entry name" value="Uncharacterized protein"/>
    <property type="match status" value="1"/>
</dbReference>
<evidence type="ECO:0000313" key="24">
    <source>
        <dbReference type="Proteomes" id="UP000594261"/>
    </source>
</evidence>
<dbReference type="SMART" id="SM00220">
    <property type="entry name" value="S_TKc"/>
    <property type="match status" value="1"/>
</dbReference>
<evidence type="ECO:0000256" key="14">
    <source>
        <dbReference type="ARBA" id="ARBA00023170"/>
    </source>
</evidence>
<evidence type="ECO:0000256" key="4">
    <source>
        <dbReference type="ARBA" id="ARBA00022679"/>
    </source>
</evidence>
<feature type="domain" description="Gnk2-homologous" evidence="22">
    <location>
        <begin position="132"/>
        <end position="240"/>
    </location>
</feature>
<evidence type="ECO:0000256" key="19">
    <source>
        <dbReference type="SAM" id="Phobius"/>
    </source>
</evidence>
<accession>A0A7N2LSA2</accession>
<proteinExistence type="predicted"/>